<evidence type="ECO:0000313" key="1">
    <source>
        <dbReference type="EMBL" id="GAH67719.1"/>
    </source>
</evidence>
<sequence>KKVVVFLQTHTSLEETAHYLEKEYGGIKDLGVVKSGLNASYRKYIIENNRVILSLPIVFSNTLKKFPELAENIDITIINEVDQIIRRVSLKRVLCVPWNKILVQLNNTRFVGMSGTLRDNHFVLDEDQLKLRNELNTLVEFIPESSIITIEDFIGTDLKEYIKETEVHIHPVKDEKTAQIIQMITEQIKDLREEILQIVSETSPTELPRLKQNFFQNISLISIETNLVEKLNRLLLLRKYVYSMPASTYPNYLMRHGFDKSILSNVPK</sequence>
<dbReference type="AlphaFoldDB" id="X1INM0"/>
<feature type="non-terminal residue" evidence="1">
    <location>
        <position position="268"/>
    </location>
</feature>
<protein>
    <recommendedName>
        <fullName evidence="2">Helicase ATP-binding domain-containing protein</fullName>
    </recommendedName>
</protein>
<proteinExistence type="predicted"/>
<gene>
    <name evidence="1" type="ORF">S03H2_45025</name>
</gene>
<reference evidence="1" key="1">
    <citation type="journal article" date="2014" name="Front. Microbiol.">
        <title>High frequency of phylogenetically diverse reductive dehalogenase-homologous genes in deep subseafloor sedimentary metagenomes.</title>
        <authorList>
            <person name="Kawai M."/>
            <person name="Futagami T."/>
            <person name="Toyoda A."/>
            <person name="Takaki Y."/>
            <person name="Nishi S."/>
            <person name="Hori S."/>
            <person name="Arai W."/>
            <person name="Tsubouchi T."/>
            <person name="Morono Y."/>
            <person name="Uchiyama I."/>
            <person name="Ito T."/>
            <person name="Fujiyama A."/>
            <person name="Inagaki F."/>
            <person name="Takami H."/>
        </authorList>
    </citation>
    <scope>NUCLEOTIDE SEQUENCE</scope>
    <source>
        <strain evidence="1">Expedition CK06-06</strain>
    </source>
</reference>
<evidence type="ECO:0008006" key="2">
    <source>
        <dbReference type="Google" id="ProtNLM"/>
    </source>
</evidence>
<comment type="caution">
    <text evidence="1">The sequence shown here is derived from an EMBL/GenBank/DDBJ whole genome shotgun (WGS) entry which is preliminary data.</text>
</comment>
<dbReference type="EMBL" id="BARU01028185">
    <property type="protein sequence ID" value="GAH67719.1"/>
    <property type="molecule type" value="Genomic_DNA"/>
</dbReference>
<accession>X1INM0</accession>
<organism evidence="1">
    <name type="scientific">marine sediment metagenome</name>
    <dbReference type="NCBI Taxonomy" id="412755"/>
    <lineage>
        <taxon>unclassified sequences</taxon>
        <taxon>metagenomes</taxon>
        <taxon>ecological metagenomes</taxon>
    </lineage>
</organism>
<name>X1INM0_9ZZZZ</name>
<feature type="non-terminal residue" evidence="1">
    <location>
        <position position="1"/>
    </location>
</feature>